<gene>
    <name evidence="7" type="ORF">Tsubulata_036249</name>
</gene>
<dbReference type="GO" id="GO:0003723">
    <property type="term" value="F:RNA binding"/>
    <property type="evidence" value="ECO:0007669"/>
    <property type="project" value="UniProtKB-UniRule"/>
</dbReference>
<dbReference type="SMART" id="SM00360">
    <property type="entry name" value="RRM"/>
    <property type="match status" value="1"/>
</dbReference>
<protein>
    <recommendedName>
        <fullName evidence="6">RRM domain-containing protein</fullName>
    </recommendedName>
</protein>
<keyword evidence="8" id="KW-1185">Reference proteome</keyword>
<dbReference type="GO" id="GO:0005681">
    <property type="term" value="C:spliceosomal complex"/>
    <property type="evidence" value="ECO:0007669"/>
    <property type="project" value="UniProtKB-KW"/>
</dbReference>
<evidence type="ECO:0000256" key="4">
    <source>
        <dbReference type="PROSITE-ProRule" id="PRU00176"/>
    </source>
</evidence>
<reference evidence="7" key="1">
    <citation type="submission" date="2022-02" db="EMBL/GenBank/DDBJ databases">
        <authorList>
            <person name="Henning P.M."/>
            <person name="McCubbin A.G."/>
            <person name="Shore J.S."/>
        </authorList>
    </citation>
    <scope>NUCLEOTIDE SEQUENCE</scope>
    <source>
        <strain evidence="7">F60SS</strain>
        <tissue evidence="7">Leaves</tissue>
    </source>
</reference>
<evidence type="ECO:0000259" key="6">
    <source>
        <dbReference type="PROSITE" id="PS50102"/>
    </source>
</evidence>
<dbReference type="InterPro" id="IPR000504">
    <property type="entry name" value="RRM_dom"/>
</dbReference>
<reference evidence="7" key="2">
    <citation type="journal article" date="2023" name="Plants (Basel)">
        <title>Annotation of the Turnera subulata (Passifloraceae) Draft Genome Reveals the S-Locus Evolved after the Divergence of Turneroideae from Passifloroideae in a Stepwise Manner.</title>
        <authorList>
            <person name="Henning P.M."/>
            <person name="Roalson E.H."/>
            <person name="Mir W."/>
            <person name="McCubbin A.G."/>
            <person name="Shore J.S."/>
        </authorList>
    </citation>
    <scope>NUCLEOTIDE SEQUENCE</scope>
    <source>
        <strain evidence="7">F60SS</strain>
    </source>
</reference>
<dbReference type="InterPro" id="IPR012677">
    <property type="entry name" value="Nucleotide-bd_a/b_plait_sf"/>
</dbReference>
<name>A0A9Q0FZ39_9ROSI</name>
<feature type="compositionally biased region" description="Low complexity" evidence="5">
    <location>
        <begin position="56"/>
        <end position="70"/>
    </location>
</feature>
<evidence type="ECO:0000256" key="3">
    <source>
        <dbReference type="ARBA" id="ARBA00023187"/>
    </source>
</evidence>
<dbReference type="PROSITE" id="PS50102">
    <property type="entry name" value="RRM"/>
    <property type="match status" value="1"/>
</dbReference>
<sequence length="284" mass="31268">MRAPSQTSQPFLSQPMSPGLPVGNPTFLPHRSITAATPVFPQHTSHPHIHPNPYPNLHTTQHTTPQTNPTSLHFSRWSRKAVQKAIDNNLVISVYVENLPNRWIPTDLHLVMSRFGDVIDVFIPKKLNRHGRRFAFVRFKNTADMQYLLQKINGLQVDGAFLGANPARGRASAVQSGISFRGASAPTKSRMAPVSTTLKAAPQHHSYAEAVHGAKSKHNEQKAPISSEPVYIPKALSLEWLEKSALGVLKNPIPISSLSTLIVTNLMKQVSIIPIGGVSFLIKF</sequence>
<keyword evidence="1" id="KW-0507">mRNA processing</keyword>
<dbReference type="InterPro" id="IPR050907">
    <property type="entry name" value="SRSF"/>
</dbReference>
<keyword evidence="2" id="KW-0747">Spliceosome</keyword>
<dbReference type="CDD" id="cd00590">
    <property type="entry name" value="RRM_SF"/>
    <property type="match status" value="1"/>
</dbReference>
<dbReference type="Pfam" id="PF00076">
    <property type="entry name" value="RRM_1"/>
    <property type="match status" value="1"/>
</dbReference>
<evidence type="ECO:0000313" key="8">
    <source>
        <dbReference type="Proteomes" id="UP001141552"/>
    </source>
</evidence>
<feature type="compositionally biased region" description="Polar residues" evidence="5">
    <location>
        <begin position="1"/>
        <end position="16"/>
    </location>
</feature>
<evidence type="ECO:0000256" key="5">
    <source>
        <dbReference type="SAM" id="MobiDB-lite"/>
    </source>
</evidence>
<dbReference type="Proteomes" id="UP001141552">
    <property type="component" value="Unassembled WGS sequence"/>
</dbReference>
<dbReference type="EMBL" id="JAKUCV010003052">
    <property type="protein sequence ID" value="KAJ4840385.1"/>
    <property type="molecule type" value="Genomic_DNA"/>
</dbReference>
<evidence type="ECO:0000313" key="7">
    <source>
        <dbReference type="EMBL" id="KAJ4840385.1"/>
    </source>
</evidence>
<feature type="domain" description="RRM" evidence="6">
    <location>
        <begin position="92"/>
        <end position="169"/>
    </location>
</feature>
<feature type="region of interest" description="Disordered" evidence="5">
    <location>
        <begin position="1"/>
        <end position="28"/>
    </location>
</feature>
<dbReference type="GO" id="GO:0008380">
    <property type="term" value="P:RNA splicing"/>
    <property type="evidence" value="ECO:0007669"/>
    <property type="project" value="UniProtKB-KW"/>
</dbReference>
<organism evidence="7 8">
    <name type="scientific">Turnera subulata</name>
    <dbReference type="NCBI Taxonomy" id="218843"/>
    <lineage>
        <taxon>Eukaryota</taxon>
        <taxon>Viridiplantae</taxon>
        <taxon>Streptophyta</taxon>
        <taxon>Embryophyta</taxon>
        <taxon>Tracheophyta</taxon>
        <taxon>Spermatophyta</taxon>
        <taxon>Magnoliopsida</taxon>
        <taxon>eudicotyledons</taxon>
        <taxon>Gunneridae</taxon>
        <taxon>Pentapetalae</taxon>
        <taxon>rosids</taxon>
        <taxon>fabids</taxon>
        <taxon>Malpighiales</taxon>
        <taxon>Passifloraceae</taxon>
        <taxon>Turnera</taxon>
    </lineage>
</organism>
<evidence type="ECO:0000256" key="2">
    <source>
        <dbReference type="ARBA" id="ARBA00022728"/>
    </source>
</evidence>
<evidence type="ECO:0000256" key="1">
    <source>
        <dbReference type="ARBA" id="ARBA00022664"/>
    </source>
</evidence>
<dbReference type="SUPFAM" id="SSF54928">
    <property type="entry name" value="RNA-binding domain, RBD"/>
    <property type="match status" value="1"/>
</dbReference>
<comment type="caution">
    <text evidence="7">The sequence shown here is derived from an EMBL/GenBank/DDBJ whole genome shotgun (WGS) entry which is preliminary data.</text>
</comment>
<proteinExistence type="predicted"/>
<dbReference type="InterPro" id="IPR035979">
    <property type="entry name" value="RBD_domain_sf"/>
</dbReference>
<dbReference type="AlphaFoldDB" id="A0A9Q0FZ39"/>
<accession>A0A9Q0FZ39</accession>
<keyword evidence="4" id="KW-0694">RNA-binding</keyword>
<dbReference type="Gene3D" id="3.30.70.330">
    <property type="match status" value="1"/>
</dbReference>
<feature type="region of interest" description="Disordered" evidence="5">
    <location>
        <begin position="40"/>
        <end position="71"/>
    </location>
</feature>
<dbReference type="GO" id="GO:0006397">
    <property type="term" value="P:mRNA processing"/>
    <property type="evidence" value="ECO:0007669"/>
    <property type="project" value="UniProtKB-KW"/>
</dbReference>
<dbReference type="PANTHER" id="PTHR23147">
    <property type="entry name" value="SERINE/ARGININE RICH SPLICING FACTOR"/>
    <property type="match status" value="1"/>
</dbReference>
<dbReference type="OrthoDB" id="360390at2759"/>
<keyword evidence="3" id="KW-0508">mRNA splicing</keyword>